<keyword evidence="4" id="KW-1185">Reference proteome</keyword>
<feature type="transmembrane region" description="Helical" evidence="1">
    <location>
        <begin position="87"/>
        <end position="112"/>
    </location>
</feature>
<evidence type="ECO:0000256" key="1">
    <source>
        <dbReference type="SAM" id="Phobius"/>
    </source>
</evidence>
<dbReference type="AlphaFoldDB" id="A0AAV2M849"/>
<name>A0AAV2M849_KNICA</name>
<evidence type="ECO:0000313" key="4">
    <source>
        <dbReference type="Proteomes" id="UP001497482"/>
    </source>
</evidence>
<keyword evidence="1" id="KW-0472">Membrane</keyword>
<reference evidence="3 4" key="1">
    <citation type="submission" date="2024-04" db="EMBL/GenBank/DDBJ databases">
        <authorList>
            <person name="Waldvogel A.-M."/>
            <person name="Schoenle A."/>
        </authorList>
    </citation>
    <scope>NUCLEOTIDE SEQUENCE [LARGE SCALE GENOMIC DNA]</scope>
</reference>
<sequence length="116" mass="13140">MNVYILLLSLITGSSNSQLTGCSGGWIKFTCKDDPHNDTLPIITIGNCSSRMLDHITYNEAQTTIRIFFRLELRKPSQGWTIRKKRIIIPIIVVTLVILLLAMSLTLLVMVLKYCE</sequence>
<organism evidence="3 4">
    <name type="scientific">Knipowitschia caucasica</name>
    <name type="common">Caucasian dwarf goby</name>
    <name type="synonym">Pomatoschistus caucasicus</name>
    <dbReference type="NCBI Taxonomy" id="637954"/>
    <lineage>
        <taxon>Eukaryota</taxon>
        <taxon>Metazoa</taxon>
        <taxon>Chordata</taxon>
        <taxon>Craniata</taxon>
        <taxon>Vertebrata</taxon>
        <taxon>Euteleostomi</taxon>
        <taxon>Actinopterygii</taxon>
        <taxon>Neopterygii</taxon>
        <taxon>Teleostei</taxon>
        <taxon>Neoteleostei</taxon>
        <taxon>Acanthomorphata</taxon>
        <taxon>Gobiaria</taxon>
        <taxon>Gobiiformes</taxon>
        <taxon>Gobioidei</taxon>
        <taxon>Gobiidae</taxon>
        <taxon>Gobiinae</taxon>
        <taxon>Knipowitschia</taxon>
    </lineage>
</organism>
<proteinExistence type="predicted"/>
<evidence type="ECO:0000313" key="3">
    <source>
        <dbReference type="EMBL" id="CAL1609522.1"/>
    </source>
</evidence>
<keyword evidence="2" id="KW-0732">Signal</keyword>
<dbReference type="Proteomes" id="UP001497482">
    <property type="component" value="Chromosome 6"/>
</dbReference>
<feature type="chain" id="PRO_5043573175" evidence="2">
    <location>
        <begin position="18"/>
        <end position="116"/>
    </location>
</feature>
<accession>A0AAV2M849</accession>
<feature type="signal peptide" evidence="2">
    <location>
        <begin position="1"/>
        <end position="17"/>
    </location>
</feature>
<dbReference type="EMBL" id="OZ035828">
    <property type="protein sequence ID" value="CAL1609522.1"/>
    <property type="molecule type" value="Genomic_DNA"/>
</dbReference>
<keyword evidence="1" id="KW-0812">Transmembrane</keyword>
<gene>
    <name evidence="3" type="ORF">KC01_LOCUS36243</name>
</gene>
<protein>
    <submittedName>
        <fullName evidence="3">Uncharacterized protein</fullName>
    </submittedName>
</protein>
<evidence type="ECO:0000256" key="2">
    <source>
        <dbReference type="SAM" id="SignalP"/>
    </source>
</evidence>
<keyword evidence="1" id="KW-1133">Transmembrane helix</keyword>